<protein>
    <submittedName>
        <fullName evidence="1">Uncharacterized protein</fullName>
    </submittedName>
</protein>
<evidence type="ECO:0000313" key="1">
    <source>
        <dbReference type="EMBL" id="TMS12431.1"/>
    </source>
</evidence>
<comment type="caution">
    <text evidence="1">The sequence shown here is derived from an EMBL/GenBank/DDBJ whole genome shotgun (WGS) entry which is preliminary data.</text>
</comment>
<accession>A0ACD3QYZ1</accession>
<name>A0ACD3QYZ1_LARCR</name>
<sequence length="1213" mass="134563">MKMLTLSHPLLSYLTDNKSHFCGVSVEVIPETDEDKIVRLEANLLQDLRLLKHRQVIHPVLQEVGMKLSSLDPTKPVDLQYLGVRLPLPPPSLPEEANATSPADEGLPFISRTGKTNDMTKIKGWKNKFIRNKETSPANCDGSQKNLSAFCSNMLDEYLESEAQYISERAAAFSTNPEGSVAYQLPAKSSSYVKTLDSVLKHRNAGSKLSAGANRPCPLSYKPLLYSALTLPAPPLASPATPVQTGARDQLEKLRAEPWDDTQISRLHKVPFQADVDGKGSCEPGPEQNTADARQAVSGPMQPNQVLKTSKYPKYKDEGPECGQDFCRLGCVCSSLRHLNRGPFHCRRPECMFGCTCFKRKIFKHLSSMETEQQTPPVYSMTNMEHVDQPRPGSHANKLWNRNIRDVDPDPLFTPKSAPLSLAHLKAVKRGSVPRPTQPIREEDKDPVYKYLESMMTCARVREFNSKPPPEVTIEPKILDTLAAKPQETTTDNPPKKYYKTVLIVKQSENGTTSNEMEARKQIEIQSACQWYKDHKMVVEGLYQRMNQNKLSQRFFIGPYLISPVDKVFIRKPSGSIVTYRVQISKPSKSSDNDEDEFDESDEEMYDNKSHDEDTDAEECGQIEGPTLRIGVTPFLSRVIPAGKLRARTKPVGCKASGLIQVNGKSYNQARLLLGNMGSLHPANRFAAYITGRLLAPAGVFLKNPEKSHTTNKINPPRTLHIKAAGTVVPPIITARKTTELKTSTQPPVQVCQPDSQRKGSVNLPQNSQNFSTISPVQMFRSGQHSSVSPFQGCSMSSPVSLTVSPSLKTPSFLHQSGTYSFRICPPANQDTRDQNLPGVTLPGGFTLIQLPKPGANGAAQQSESVKTSNVAGMDKAPPLKDALFNFGHLAADSDANRLGLDTFTRVKELLSSRLVESGSSPGLMCEEKMPSDESDETNSRQVALDITSEDLSSSSSDYSGEGDDDVSGRMDNEHDESKDKKRRTNHTVLERQRRSEQRHLFDKLQTVLKSDPKAPRLRLLSLALKEIQNLVETSKRLEEKKRRLTRLQSVYMKELSLLSGKSDTVIKHKLNQICEKQKMREKTTKWRPFFSQILQSRAALLQATNPPSKLQRSPLLQPNFCVTPSQTSLRTTAAQKSVDRTPIDRTPITTPPSLPQAVSSPAQVEVTAPSSLAEKKPPTVPSVADTLQVTAARGWSITSTSFLNTQFQQHLC</sequence>
<evidence type="ECO:0000313" key="2">
    <source>
        <dbReference type="Proteomes" id="UP000793456"/>
    </source>
</evidence>
<keyword evidence="2" id="KW-1185">Reference proteome</keyword>
<proteinExistence type="predicted"/>
<dbReference type="EMBL" id="CM011685">
    <property type="protein sequence ID" value="TMS12431.1"/>
    <property type="molecule type" value="Genomic_DNA"/>
</dbReference>
<gene>
    <name evidence="1" type="ORF">E3U43_017389</name>
</gene>
<organism evidence="1 2">
    <name type="scientific">Larimichthys crocea</name>
    <name type="common">Large yellow croaker</name>
    <name type="synonym">Pseudosciaena crocea</name>
    <dbReference type="NCBI Taxonomy" id="215358"/>
    <lineage>
        <taxon>Eukaryota</taxon>
        <taxon>Metazoa</taxon>
        <taxon>Chordata</taxon>
        <taxon>Craniata</taxon>
        <taxon>Vertebrata</taxon>
        <taxon>Euteleostomi</taxon>
        <taxon>Actinopterygii</taxon>
        <taxon>Neopterygii</taxon>
        <taxon>Teleostei</taxon>
        <taxon>Neoteleostei</taxon>
        <taxon>Acanthomorphata</taxon>
        <taxon>Eupercaria</taxon>
        <taxon>Sciaenidae</taxon>
        <taxon>Larimichthys</taxon>
    </lineage>
</organism>
<reference evidence="1" key="1">
    <citation type="submission" date="2018-11" db="EMBL/GenBank/DDBJ databases">
        <title>The sequence and de novo assembly of Larimichthys crocea genome using PacBio and Hi-C technologies.</title>
        <authorList>
            <person name="Xu P."/>
            <person name="Chen B."/>
            <person name="Zhou Z."/>
            <person name="Ke Q."/>
            <person name="Wu Y."/>
            <person name="Bai H."/>
            <person name="Pu F."/>
        </authorList>
    </citation>
    <scope>NUCLEOTIDE SEQUENCE</scope>
    <source>
        <tissue evidence="1">Muscle</tissue>
    </source>
</reference>
<dbReference type="Proteomes" id="UP000793456">
    <property type="component" value="Chromosome XII"/>
</dbReference>